<reference evidence="2" key="1">
    <citation type="submission" date="2018-10" db="EMBL/GenBank/DDBJ databases">
        <title>Hidden diversity of soil giant viruses.</title>
        <authorList>
            <person name="Schulz F."/>
            <person name="Alteio L."/>
            <person name="Goudeau D."/>
            <person name="Ryan E.M."/>
            <person name="Malmstrom R.R."/>
            <person name="Blanchard J."/>
            <person name="Woyke T."/>
        </authorList>
    </citation>
    <scope>NUCLEOTIDE SEQUENCE</scope>
    <source>
        <strain evidence="2">DSV1</strain>
    </source>
</reference>
<feature type="non-terminal residue" evidence="2">
    <location>
        <position position="30"/>
    </location>
</feature>
<protein>
    <submittedName>
        <fullName evidence="2">Uncharacterized protein</fullName>
    </submittedName>
</protein>
<evidence type="ECO:0000313" key="2">
    <source>
        <dbReference type="EMBL" id="AYV77640.1"/>
    </source>
</evidence>
<keyword evidence="1" id="KW-0472">Membrane</keyword>
<name>A0A3G4ZRX2_9VIRU</name>
<sequence>MNGSYEEMKGTIRIGTLATVMLYNLITIIK</sequence>
<evidence type="ECO:0000256" key="1">
    <source>
        <dbReference type="SAM" id="Phobius"/>
    </source>
</evidence>
<organism evidence="2">
    <name type="scientific">Dasosvirus sp</name>
    <dbReference type="NCBI Taxonomy" id="2487764"/>
    <lineage>
        <taxon>Viruses</taxon>
        <taxon>Varidnaviria</taxon>
        <taxon>Bamfordvirae</taxon>
        <taxon>Nucleocytoviricota</taxon>
        <taxon>Megaviricetes</taxon>
        <taxon>Imitervirales</taxon>
        <taxon>Mimiviridae</taxon>
        <taxon>Klosneuvirinae</taxon>
    </lineage>
</organism>
<dbReference type="EMBL" id="MK072057">
    <property type="protein sequence ID" value="AYV77640.1"/>
    <property type="molecule type" value="Genomic_DNA"/>
</dbReference>
<keyword evidence="1" id="KW-1133">Transmembrane helix</keyword>
<keyword evidence="1" id="KW-0812">Transmembrane</keyword>
<proteinExistence type="predicted"/>
<gene>
    <name evidence="2" type="ORF">Dasosvirus16_7</name>
</gene>
<accession>A0A3G4ZRX2</accession>
<feature type="transmembrane region" description="Helical" evidence="1">
    <location>
        <begin position="12"/>
        <end position="29"/>
    </location>
</feature>